<evidence type="ECO:0000313" key="1">
    <source>
        <dbReference type="EMBL" id="GJJ06981.1"/>
    </source>
</evidence>
<dbReference type="EMBL" id="BPWL01000002">
    <property type="protein sequence ID" value="GJJ06981.1"/>
    <property type="molecule type" value="Genomic_DNA"/>
</dbReference>
<evidence type="ECO:0000313" key="2">
    <source>
        <dbReference type="Proteomes" id="UP001050691"/>
    </source>
</evidence>
<keyword evidence="2" id="KW-1185">Reference proteome</keyword>
<gene>
    <name evidence="1" type="ORF">Clacol_001179</name>
</gene>
<name>A0AAV5A346_9AGAM</name>
<dbReference type="AlphaFoldDB" id="A0AAV5A346"/>
<comment type="caution">
    <text evidence="1">The sequence shown here is derived from an EMBL/GenBank/DDBJ whole genome shotgun (WGS) entry which is preliminary data.</text>
</comment>
<sequence length="175" mass="20171">MPFSTDATWPKDLLTIFDIYRHHDDSDELPENRYYGPYNKLLNYCFSDFIAPHQHFGDLTLSDTVDVIVFLIVFDANCRPVLFAEVKDDAWNTRPDFRLSADEQMRQRYDTMLSKCLIPRLWGLSLLGTSLRVYCGGVATNSIEPGFEDSQSPDHNQPRFDKMKEIVGDILAHST</sequence>
<dbReference type="Proteomes" id="UP001050691">
    <property type="component" value="Unassembled WGS sequence"/>
</dbReference>
<reference evidence="1" key="1">
    <citation type="submission" date="2021-10" db="EMBL/GenBank/DDBJ databases">
        <title>De novo Genome Assembly of Clathrus columnatus (Basidiomycota, Fungi) Using Illumina and Nanopore Sequence Data.</title>
        <authorList>
            <person name="Ogiso-Tanaka E."/>
            <person name="Itagaki H."/>
            <person name="Hosoya T."/>
            <person name="Hosaka K."/>
        </authorList>
    </citation>
    <scope>NUCLEOTIDE SEQUENCE</scope>
    <source>
        <strain evidence="1">MO-923</strain>
    </source>
</reference>
<proteinExistence type="predicted"/>
<accession>A0AAV5A346</accession>
<protein>
    <recommendedName>
        <fullName evidence="3">NERD domain-containing protein</fullName>
    </recommendedName>
</protein>
<evidence type="ECO:0008006" key="3">
    <source>
        <dbReference type="Google" id="ProtNLM"/>
    </source>
</evidence>
<organism evidence="1 2">
    <name type="scientific">Clathrus columnatus</name>
    <dbReference type="NCBI Taxonomy" id="1419009"/>
    <lineage>
        <taxon>Eukaryota</taxon>
        <taxon>Fungi</taxon>
        <taxon>Dikarya</taxon>
        <taxon>Basidiomycota</taxon>
        <taxon>Agaricomycotina</taxon>
        <taxon>Agaricomycetes</taxon>
        <taxon>Phallomycetidae</taxon>
        <taxon>Phallales</taxon>
        <taxon>Clathraceae</taxon>
        <taxon>Clathrus</taxon>
    </lineage>
</organism>